<dbReference type="InterPro" id="IPR036514">
    <property type="entry name" value="SGNH_hydro_sf"/>
</dbReference>
<reference evidence="3" key="2">
    <citation type="submission" date="2020-09" db="EMBL/GenBank/DDBJ databases">
        <authorList>
            <person name="Sun Q."/>
            <person name="Zhou Y."/>
        </authorList>
    </citation>
    <scope>NUCLEOTIDE SEQUENCE</scope>
    <source>
        <strain evidence="3">CGMCC 4.7306</strain>
    </source>
</reference>
<feature type="domain" description="SsfX3-like N-terminal" evidence="2">
    <location>
        <begin position="12"/>
        <end position="101"/>
    </location>
</feature>
<dbReference type="Pfam" id="PF21181">
    <property type="entry name" value="SsfX3_N"/>
    <property type="match status" value="1"/>
</dbReference>
<protein>
    <submittedName>
        <fullName evidence="3">Lipase</fullName>
    </submittedName>
</protein>
<name>A0A917W0R8_9ACTN</name>
<gene>
    <name evidence="3" type="ORF">GCM10011575_02690</name>
</gene>
<reference evidence="3" key="1">
    <citation type="journal article" date="2014" name="Int. J. Syst. Evol. Microbiol.">
        <title>Complete genome sequence of Corynebacterium casei LMG S-19264T (=DSM 44701T), isolated from a smear-ripened cheese.</title>
        <authorList>
            <consortium name="US DOE Joint Genome Institute (JGI-PGF)"/>
            <person name="Walter F."/>
            <person name="Albersmeier A."/>
            <person name="Kalinowski J."/>
            <person name="Ruckert C."/>
        </authorList>
    </citation>
    <scope>NUCLEOTIDE SEQUENCE</scope>
    <source>
        <strain evidence="3">CGMCC 4.7306</strain>
    </source>
</reference>
<dbReference type="Gene3D" id="3.40.50.1110">
    <property type="entry name" value="SGNH hydrolase"/>
    <property type="match status" value="1"/>
</dbReference>
<dbReference type="Proteomes" id="UP000613840">
    <property type="component" value="Unassembled WGS sequence"/>
</dbReference>
<accession>A0A917W0R8</accession>
<evidence type="ECO:0000313" key="4">
    <source>
        <dbReference type="Proteomes" id="UP000613840"/>
    </source>
</evidence>
<sequence>MISTPITAELLRGAIDVEQTADGVLPHRLPVWARAQYSDPQLSMVESQPSGVRVVFRTAATVVELETRPTKRDYPGLPARPDGRYDLYVDDEFVASTSISGGNTMIMSFTTAPEFHAGRSSVAHFGGLDARDKIIAIWLPWDETTELITLRTDAPVERITDTSRPVWLHHGSSISHGSNAAGPSSTWPAVASRALDLELINLGLGGSALLDPFVARTIRDLPADRISIKIGINLVNADLMRLRAFVPAVHGFLDTIRDGHPDTPLLIISPIHCSIHEQTPGPSMPDPEAYARGELRFLAAGDPAGVAAGQLTLAVIREQLAAIVAQRSAGDHQLGYLDGLSLYDEADLVDHPLPDNLHPDAETHRLIGERFAALGWPDRAVRQE</sequence>
<dbReference type="SUPFAM" id="SSF52266">
    <property type="entry name" value="SGNH hydrolase"/>
    <property type="match status" value="1"/>
</dbReference>
<dbReference type="RefSeq" id="WP_188893372.1">
    <property type="nucleotide sequence ID" value="NZ_BMMZ01000001.1"/>
</dbReference>
<dbReference type="Gene3D" id="2.60.120.260">
    <property type="entry name" value="Galactose-binding domain-like"/>
    <property type="match status" value="1"/>
</dbReference>
<dbReference type="InterPro" id="IPR048977">
    <property type="entry name" value="SsfX3-like_N"/>
</dbReference>
<evidence type="ECO:0000313" key="3">
    <source>
        <dbReference type="EMBL" id="GGL48315.1"/>
    </source>
</evidence>
<feature type="domain" description="SGNH hydrolase-type esterase" evidence="1">
    <location>
        <begin position="170"/>
        <end position="270"/>
    </location>
</feature>
<proteinExistence type="predicted"/>
<dbReference type="Pfam" id="PF14606">
    <property type="entry name" value="Lipase_GDSL_3"/>
    <property type="match status" value="1"/>
</dbReference>
<evidence type="ECO:0000259" key="2">
    <source>
        <dbReference type="Pfam" id="PF21181"/>
    </source>
</evidence>
<keyword evidence="4" id="KW-1185">Reference proteome</keyword>
<dbReference type="EMBL" id="BMMZ01000001">
    <property type="protein sequence ID" value="GGL48315.1"/>
    <property type="molecule type" value="Genomic_DNA"/>
</dbReference>
<dbReference type="AlphaFoldDB" id="A0A917W0R8"/>
<evidence type="ECO:0000259" key="1">
    <source>
        <dbReference type="Pfam" id="PF14606"/>
    </source>
</evidence>
<dbReference type="InterPro" id="IPR013830">
    <property type="entry name" value="SGNH_hydro"/>
</dbReference>
<organism evidence="3 4">
    <name type="scientific">Microlunatus endophyticus</name>
    <dbReference type="NCBI Taxonomy" id="1716077"/>
    <lineage>
        <taxon>Bacteria</taxon>
        <taxon>Bacillati</taxon>
        <taxon>Actinomycetota</taxon>
        <taxon>Actinomycetes</taxon>
        <taxon>Propionibacteriales</taxon>
        <taxon>Propionibacteriaceae</taxon>
        <taxon>Microlunatus</taxon>
    </lineage>
</organism>
<comment type="caution">
    <text evidence="3">The sequence shown here is derived from an EMBL/GenBank/DDBJ whole genome shotgun (WGS) entry which is preliminary data.</text>
</comment>